<keyword evidence="1" id="KW-0472">Membrane</keyword>
<dbReference type="HOGENOM" id="CLU_2271429_0_0_6"/>
<dbReference type="Proteomes" id="UP000006286">
    <property type="component" value="Chromosome"/>
</dbReference>
<protein>
    <submittedName>
        <fullName evidence="2">Uncharacterized protein</fullName>
    </submittedName>
</protein>
<sequence>MCQSEGLYIKTFPKVRFSNFWDWQKSSKAELEVRYFKIYRPSGEIYVRENGADMAAEYVASLQSERRRGRRKVVVWRATIVVLGIVLGVFISMLTRVLGLKA</sequence>
<accession>K0CIP2</accession>
<keyword evidence="1" id="KW-1133">Transmembrane helix</keyword>
<dbReference type="EMBL" id="CP003466">
    <property type="protein sequence ID" value="AFT71441.1"/>
    <property type="molecule type" value="Genomic_DNA"/>
</dbReference>
<evidence type="ECO:0000313" key="3">
    <source>
        <dbReference type="Proteomes" id="UP000006286"/>
    </source>
</evidence>
<evidence type="ECO:0000313" key="2">
    <source>
        <dbReference type="EMBL" id="AFT71441.1"/>
    </source>
</evidence>
<keyword evidence="3" id="KW-1185">Reference proteome</keyword>
<proteinExistence type="predicted"/>
<organism evidence="2 3">
    <name type="scientific">Alcanivorax dieselolei (strain DSM 16502 / CGMCC 1.3690 / MCCC 1A00001 / B-5)</name>
    <name type="common">Alloalcanivorax dieselolei</name>
    <dbReference type="NCBI Taxonomy" id="930169"/>
    <lineage>
        <taxon>Bacteria</taxon>
        <taxon>Pseudomonadati</taxon>
        <taxon>Pseudomonadota</taxon>
        <taxon>Gammaproteobacteria</taxon>
        <taxon>Oceanospirillales</taxon>
        <taxon>Alcanivoracaceae</taxon>
        <taxon>Alloalcanivorax</taxon>
    </lineage>
</organism>
<gene>
    <name evidence="2" type="ordered locus">B5T_03174</name>
</gene>
<keyword evidence="1" id="KW-0812">Transmembrane</keyword>
<feature type="transmembrane region" description="Helical" evidence="1">
    <location>
        <begin position="74"/>
        <end position="94"/>
    </location>
</feature>
<name>K0CIP2_ALCDB</name>
<dbReference type="AlphaFoldDB" id="K0CIP2"/>
<evidence type="ECO:0000256" key="1">
    <source>
        <dbReference type="SAM" id="Phobius"/>
    </source>
</evidence>
<reference evidence="2 3" key="1">
    <citation type="journal article" date="2012" name="J. Bacteriol.">
        <title>Complete genome sequence of Alcanivorax dieselolei type strain B5.</title>
        <authorList>
            <person name="Lai Q."/>
            <person name="Li W."/>
            <person name="Shao Z."/>
        </authorList>
    </citation>
    <scope>NUCLEOTIDE SEQUENCE [LARGE SCALE GENOMIC DNA]</scope>
    <source>
        <strain evidence="3">DSM 16502 / CGMCC 1.3690 / B-5</strain>
    </source>
</reference>
<dbReference type="KEGG" id="adi:B5T_03174"/>